<sequence>MRVRTRSDIVSCVKILITGIAGYSHLVPFVLPAAAALRDAGHRVTVAVPEAGRELVAEYGFDVLALPGVPEMRQIVTDPALRAEEFSVTDYVPPTDPPQIGDVLPTADPRVSARAFIGVLAHRAATALLDALGDDVPDLILRDNTEFGGHLVAERLGCREAILDVAPMLDEHAPAVLDVLSAVRRAHGLEALSDPPQPPRIAQTPVDFYPPGRSIENVHCFRPGPRRHAPLDPAIADLPADRPLVLASLGSVAPQIGIGTALLDAIIAALGTLDVRAVVAVGTHPVPNPPANVVITDFVDQQTVLTTCDAFITHGGFNGVRESLQAGVPTVLLPLFGDHPANAAQAELLGAGIALDPVAVTAQSIAAATTKVLDDPAYRRNALRFARRTQALPELAAFPAVLT</sequence>
<evidence type="ECO:0000313" key="3">
    <source>
        <dbReference type="EMBL" id="SDR16162.1"/>
    </source>
</evidence>
<dbReference type="EMBL" id="FNLF01000002">
    <property type="protein sequence ID" value="SDR16162.1"/>
    <property type="molecule type" value="Genomic_DNA"/>
</dbReference>
<dbReference type="InterPro" id="IPR035595">
    <property type="entry name" value="UDP_glycos_trans_CS"/>
</dbReference>
<feature type="domain" description="Erythromycin biosynthesis protein CIII-like C-terminal" evidence="2">
    <location>
        <begin position="266"/>
        <end position="393"/>
    </location>
</feature>
<organism evidence="3 4">
    <name type="scientific">Tsukamurella pulmonis</name>
    <dbReference type="NCBI Taxonomy" id="47312"/>
    <lineage>
        <taxon>Bacteria</taxon>
        <taxon>Bacillati</taxon>
        <taxon>Actinomycetota</taxon>
        <taxon>Actinomycetes</taxon>
        <taxon>Mycobacteriales</taxon>
        <taxon>Tsukamurellaceae</taxon>
        <taxon>Tsukamurella</taxon>
    </lineage>
</organism>
<dbReference type="PANTHER" id="PTHR48050:SF13">
    <property type="entry name" value="STEROL 3-BETA-GLUCOSYLTRANSFERASE UGT80A2"/>
    <property type="match status" value="1"/>
</dbReference>
<dbReference type="GO" id="GO:0008194">
    <property type="term" value="F:UDP-glycosyltransferase activity"/>
    <property type="evidence" value="ECO:0007669"/>
    <property type="project" value="InterPro"/>
</dbReference>
<dbReference type="PROSITE" id="PS00375">
    <property type="entry name" value="UDPGT"/>
    <property type="match status" value="1"/>
</dbReference>
<name>A0A1H1GSF3_9ACTN</name>
<accession>A0A1H1GSF3</accession>
<dbReference type="Proteomes" id="UP000183053">
    <property type="component" value="Unassembled WGS sequence"/>
</dbReference>
<dbReference type="STRING" id="47312.SAMN04489765_3540"/>
<reference evidence="4" key="1">
    <citation type="submission" date="2016-10" db="EMBL/GenBank/DDBJ databases">
        <authorList>
            <person name="Varghese N."/>
            <person name="Submissions S."/>
        </authorList>
    </citation>
    <scope>NUCLEOTIDE SEQUENCE [LARGE SCALE GENOMIC DNA]</scope>
    <source>
        <strain evidence="4">DSM 44142</strain>
    </source>
</reference>
<keyword evidence="1 3" id="KW-0808">Transferase</keyword>
<dbReference type="InterPro" id="IPR002213">
    <property type="entry name" value="UDP_glucos_trans"/>
</dbReference>
<keyword evidence="4" id="KW-1185">Reference proteome</keyword>
<dbReference type="InterPro" id="IPR010610">
    <property type="entry name" value="EryCIII-like_C"/>
</dbReference>
<dbReference type="PANTHER" id="PTHR48050">
    <property type="entry name" value="STEROL 3-BETA-GLUCOSYLTRANSFERASE"/>
    <property type="match status" value="1"/>
</dbReference>
<evidence type="ECO:0000256" key="1">
    <source>
        <dbReference type="ARBA" id="ARBA00022679"/>
    </source>
</evidence>
<dbReference type="SUPFAM" id="SSF53756">
    <property type="entry name" value="UDP-Glycosyltransferase/glycogen phosphorylase"/>
    <property type="match status" value="1"/>
</dbReference>
<dbReference type="Pfam" id="PF06722">
    <property type="entry name" value="EryCIII-like_C"/>
    <property type="match status" value="1"/>
</dbReference>
<dbReference type="Gene3D" id="3.40.50.2000">
    <property type="entry name" value="Glycogen Phosphorylase B"/>
    <property type="match status" value="2"/>
</dbReference>
<protein>
    <submittedName>
        <fullName evidence="3">N-glycosyltransferase</fullName>
    </submittedName>
</protein>
<dbReference type="CDD" id="cd03784">
    <property type="entry name" value="GT1_Gtf-like"/>
    <property type="match status" value="1"/>
</dbReference>
<gene>
    <name evidence="3" type="ORF">SAMN04489765_3540</name>
</gene>
<dbReference type="InterPro" id="IPR050426">
    <property type="entry name" value="Glycosyltransferase_28"/>
</dbReference>
<proteinExistence type="predicted"/>
<evidence type="ECO:0000259" key="2">
    <source>
        <dbReference type="Pfam" id="PF06722"/>
    </source>
</evidence>
<dbReference type="AlphaFoldDB" id="A0A1H1GSF3"/>
<evidence type="ECO:0000313" key="4">
    <source>
        <dbReference type="Proteomes" id="UP000183053"/>
    </source>
</evidence>
<dbReference type="GO" id="GO:0017000">
    <property type="term" value="P:antibiotic biosynthetic process"/>
    <property type="evidence" value="ECO:0007669"/>
    <property type="project" value="UniProtKB-ARBA"/>
</dbReference>
<dbReference type="GO" id="GO:0016758">
    <property type="term" value="F:hexosyltransferase activity"/>
    <property type="evidence" value="ECO:0007669"/>
    <property type="project" value="UniProtKB-ARBA"/>
</dbReference>